<evidence type="ECO:0000256" key="1">
    <source>
        <dbReference type="SAM" id="MobiDB-lite"/>
    </source>
</evidence>
<dbReference type="InterPro" id="IPR008581">
    <property type="entry name" value="DUF863_pln"/>
</dbReference>
<name>A0A8T1NVU0_CARIL</name>
<proteinExistence type="predicted"/>
<protein>
    <submittedName>
        <fullName evidence="2">Uncharacterized protein</fullName>
    </submittedName>
</protein>
<feature type="region of interest" description="Disordered" evidence="1">
    <location>
        <begin position="188"/>
        <end position="215"/>
    </location>
</feature>
<dbReference type="AlphaFoldDB" id="A0A8T1NVU0"/>
<feature type="compositionally biased region" description="Basic residues" evidence="1">
    <location>
        <begin position="716"/>
        <end position="727"/>
    </location>
</feature>
<keyword evidence="3" id="KW-1185">Reference proteome</keyword>
<reference evidence="2" key="1">
    <citation type="submission" date="2020-12" db="EMBL/GenBank/DDBJ databases">
        <title>WGS assembly of Carya illinoinensis cv. Pawnee.</title>
        <authorList>
            <person name="Platts A."/>
            <person name="Shu S."/>
            <person name="Wright S."/>
            <person name="Barry K."/>
            <person name="Edger P."/>
            <person name="Pires J.C."/>
            <person name="Schmutz J."/>
        </authorList>
    </citation>
    <scope>NUCLEOTIDE SEQUENCE</scope>
    <source>
        <tissue evidence="2">Leaf</tissue>
    </source>
</reference>
<comment type="caution">
    <text evidence="2">The sequence shown here is derived from an EMBL/GenBank/DDBJ whole genome shotgun (WGS) entry which is preliminary data.</text>
</comment>
<accession>A0A8T1NVU0</accession>
<feature type="region of interest" description="Disordered" evidence="1">
    <location>
        <begin position="699"/>
        <end position="727"/>
    </location>
</feature>
<dbReference type="EMBL" id="CM031820">
    <property type="protein sequence ID" value="KAG6634278.1"/>
    <property type="molecule type" value="Genomic_DNA"/>
</dbReference>
<evidence type="ECO:0000313" key="3">
    <source>
        <dbReference type="Proteomes" id="UP000811609"/>
    </source>
</evidence>
<gene>
    <name evidence="2" type="ORF">CIPAW_12G107500</name>
</gene>
<dbReference type="Pfam" id="PF05904">
    <property type="entry name" value="DUF863"/>
    <property type="match status" value="1"/>
</dbReference>
<dbReference type="Proteomes" id="UP000811609">
    <property type="component" value="Chromosome 12"/>
</dbReference>
<dbReference type="PANTHER" id="PTHR33167">
    <property type="entry name" value="TRANSCRIPTION FACTOR, PUTATIVE (DUF863)-RELATED"/>
    <property type="match status" value="1"/>
</dbReference>
<sequence length="727" mass="80980">MPSSFDFAMDVMLKQGDFDLSSVQMYAESLKEALKKTMLSQDVIFRKQVEELHRLYLKQKTLMENLAWREFDRYNLRKASAHSKSFPFANSARYEPLAKETLFSSIQMAGPTLSTDHMLEGHQGMPYNLWQGPRDLQLSCDHDPELKLSLSSGYDNWREGSAKKTWLDKKAHSCARIIIDLEESIERVSNEGEKDAPSFRYTTPTPHSGSKHQPGFSVLSDAVISSGVKKDLQDGTADSHTLLDDLKCHQEQVNLNKEFKDCNSNIPTGNQSTKMQQLTFCKAHLDLNKVQLDESSCCSNDIMLAHPSTANSAQVFIELVGRVQEDNCASITRGKENKRCSNDISDLPHQDDAVNSSLVESNSRSNITEIQARSFKVDGVGGSEVGLLGVEAVSGPPPGLCEDLGGHSSYPKDGSNGFVLELKNDLLHDPNCTAIATRQINFEQSKVDVMLSGSGQSQNTVQDGCGDEYHASCKSHSNGDNDSSSVKTMQSRIEMGSSNLGPFDQFPGTHLGCQVPETSSGNQDREFSDSSDLKHECFDHKEESSEADALIHRAAESLVHFSLEMTSANHDCSAEAGLTETKSEEREQPLCSSDSFELIALNLKECSADEYSVSSKPFEVNDMETKDSAFKLKRGRRMKDFQKDILPGLACLSRHEIREDINILEGVLRSREYRKIRARMANGQNWKWRIKRKTRVPEKPINLTDVPPDEYSGRKYGQKARKGISAS</sequence>
<dbReference type="PANTHER" id="PTHR33167:SF29">
    <property type="entry name" value="T28K15.14 PROTEIN"/>
    <property type="match status" value="1"/>
</dbReference>
<feature type="compositionally biased region" description="Basic and acidic residues" evidence="1">
    <location>
        <begin position="188"/>
        <end position="197"/>
    </location>
</feature>
<organism evidence="2 3">
    <name type="scientific">Carya illinoinensis</name>
    <name type="common">Pecan</name>
    <dbReference type="NCBI Taxonomy" id="32201"/>
    <lineage>
        <taxon>Eukaryota</taxon>
        <taxon>Viridiplantae</taxon>
        <taxon>Streptophyta</taxon>
        <taxon>Embryophyta</taxon>
        <taxon>Tracheophyta</taxon>
        <taxon>Spermatophyta</taxon>
        <taxon>Magnoliopsida</taxon>
        <taxon>eudicotyledons</taxon>
        <taxon>Gunneridae</taxon>
        <taxon>Pentapetalae</taxon>
        <taxon>rosids</taxon>
        <taxon>fabids</taxon>
        <taxon>Fagales</taxon>
        <taxon>Juglandaceae</taxon>
        <taxon>Carya</taxon>
    </lineage>
</organism>
<evidence type="ECO:0000313" key="2">
    <source>
        <dbReference type="EMBL" id="KAG6634278.1"/>
    </source>
</evidence>